<organism evidence="2 3">
    <name type="scientific">Terriglobus aquaticus</name>
    <dbReference type="NCBI Taxonomy" id="940139"/>
    <lineage>
        <taxon>Bacteria</taxon>
        <taxon>Pseudomonadati</taxon>
        <taxon>Acidobacteriota</taxon>
        <taxon>Terriglobia</taxon>
        <taxon>Terriglobales</taxon>
        <taxon>Acidobacteriaceae</taxon>
        <taxon>Terriglobus</taxon>
    </lineage>
</organism>
<keyword evidence="3" id="KW-1185">Reference proteome</keyword>
<sequence>MHFFTSFLLAGSLAALPSAGPAAPAFPAGFPVQMASAPQVSTTATGLLSPADLERLLPATVFFSGQSAPLQLRNSAGFRNAAGRMVWAGLVDTSGYSTGVREKYQFYFVTELPLTVGTLTVQPGIYGGGFLSDNNFVLLDVAGNEIGRTAVTEDKELRRPRPLQMTAEGSGFRLYLGRQYATLSPR</sequence>
<evidence type="ECO:0000313" key="2">
    <source>
        <dbReference type="EMBL" id="MFN2977111.1"/>
    </source>
</evidence>
<evidence type="ECO:0000256" key="1">
    <source>
        <dbReference type="SAM" id="SignalP"/>
    </source>
</evidence>
<reference evidence="2 3" key="1">
    <citation type="submission" date="2024-12" db="EMBL/GenBank/DDBJ databases">
        <authorList>
            <person name="Lee Y."/>
        </authorList>
    </citation>
    <scope>NUCLEOTIDE SEQUENCE [LARGE SCALE GENOMIC DNA]</scope>
    <source>
        <strain evidence="2 3">03SUJ4</strain>
    </source>
</reference>
<name>A0ABW9KQA1_9BACT</name>
<dbReference type="RefSeq" id="WP_263414716.1">
    <property type="nucleotide sequence ID" value="NZ_BAABBH010000001.1"/>
</dbReference>
<dbReference type="EMBL" id="JBJYXY010000001">
    <property type="protein sequence ID" value="MFN2977111.1"/>
    <property type="molecule type" value="Genomic_DNA"/>
</dbReference>
<dbReference type="Proteomes" id="UP001634747">
    <property type="component" value="Unassembled WGS sequence"/>
</dbReference>
<proteinExistence type="predicted"/>
<protein>
    <submittedName>
        <fullName evidence="2">Uncharacterized protein</fullName>
    </submittedName>
</protein>
<comment type="caution">
    <text evidence="2">The sequence shown here is derived from an EMBL/GenBank/DDBJ whole genome shotgun (WGS) entry which is preliminary data.</text>
</comment>
<evidence type="ECO:0000313" key="3">
    <source>
        <dbReference type="Proteomes" id="UP001634747"/>
    </source>
</evidence>
<feature type="signal peptide" evidence="1">
    <location>
        <begin position="1"/>
        <end position="22"/>
    </location>
</feature>
<accession>A0ABW9KQA1</accession>
<keyword evidence="1" id="KW-0732">Signal</keyword>
<gene>
    <name evidence="2" type="ORF">ACK2TP_15165</name>
</gene>
<feature type="chain" id="PRO_5047032436" evidence="1">
    <location>
        <begin position="23"/>
        <end position="186"/>
    </location>
</feature>